<comment type="function">
    <text evidence="1">Removes C-terminal D-alanyl residues from sugar-peptide cell wall precursors.</text>
</comment>
<dbReference type="GO" id="GO:0009002">
    <property type="term" value="F:serine-type D-Ala-D-Ala carboxypeptidase activity"/>
    <property type="evidence" value="ECO:0007669"/>
    <property type="project" value="UniProtKB-EC"/>
</dbReference>
<keyword evidence="11" id="KW-0961">Cell wall biogenesis/degradation</keyword>
<dbReference type="GO" id="GO:0009252">
    <property type="term" value="P:peptidoglycan biosynthetic process"/>
    <property type="evidence" value="ECO:0007669"/>
    <property type="project" value="UniProtKB-UniPathway"/>
</dbReference>
<protein>
    <recommendedName>
        <fullName evidence="4">serine-type D-Ala-D-Ala carboxypeptidase</fullName>
        <ecNumber evidence="4">3.4.16.4</ecNumber>
    </recommendedName>
</protein>
<keyword evidence="10" id="KW-0573">Peptidoglycan synthesis</keyword>
<keyword evidence="7" id="KW-0732">Signal</keyword>
<dbReference type="InterPro" id="IPR015956">
    <property type="entry name" value="Peniciliin-bd_prot_C_sf"/>
</dbReference>
<evidence type="ECO:0000259" key="14">
    <source>
        <dbReference type="SMART" id="SM00936"/>
    </source>
</evidence>
<dbReference type="GO" id="GO:0008360">
    <property type="term" value="P:regulation of cell shape"/>
    <property type="evidence" value="ECO:0007669"/>
    <property type="project" value="UniProtKB-KW"/>
</dbReference>
<evidence type="ECO:0000256" key="11">
    <source>
        <dbReference type="ARBA" id="ARBA00023316"/>
    </source>
</evidence>
<dbReference type="SUPFAM" id="SSF69189">
    <property type="entry name" value="Penicillin-binding protein associated domain"/>
    <property type="match status" value="1"/>
</dbReference>
<dbReference type="Gene3D" id="3.40.710.10">
    <property type="entry name" value="DD-peptidase/beta-lactamase superfamily"/>
    <property type="match status" value="1"/>
</dbReference>
<gene>
    <name evidence="15" type="primary">dacC_5</name>
    <name evidence="15" type="ORF">SDC9_68274</name>
</gene>
<evidence type="ECO:0000256" key="12">
    <source>
        <dbReference type="ARBA" id="ARBA00034000"/>
    </source>
</evidence>
<keyword evidence="6" id="KW-0645">Protease</keyword>
<evidence type="ECO:0000256" key="6">
    <source>
        <dbReference type="ARBA" id="ARBA00022670"/>
    </source>
</evidence>
<dbReference type="AlphaFoldDB" id="A0A644Y6T2"/>
<keyword evidence="13" id="KW-1133">Transmembrane helix</keyword>
<dbReference type="UniPathway" id="UPA00219"/>
<dbReference type="PANTHER" id="PTHR21581:SF33">
    <property type="entry name" value="D-ALANYL-D-ALANINE CARBOXYPEPTIDASE DACB"/>
    <property type="match status" value="1"/>
</dbReference>
<keyword evidence="13" id="KW-0472">Membrane</keyword>
<evidence type="ECO:0000256" key="1">
    <source>
        <dbReference type="ARBA" id="ARBA00003217"/>
    </source>
</evidence>
<dbReference type="SMART" id="SM00936">
    <property type="entry name" value="PBP5_C"/>
    <property type="match status" value="1"/>
</dbReference>
<comment type="similarity">
    <text evidence="3">Belongs to the peptidase S11 family.</text>
</comment>
<dbReference type="Pfam" id="PF00768">
    <property type="entry name" value="Peptidase_S11"/>
    <property type="match status" value="1"/>
</dbReference>
<dbReference type="GO" id="GO:0006508">
    <property type="term" value="P:proteolysis"/>
    <property type="evidence" value="ECO:0007669"/>
    <property type="project" value="UniProtKB-KW"/>
</dbReference>
<dbReference type="InterPro" id="IPR012338">
    <property type="entry name" value="Beta-lactam/transpept-like"/>
</dbReference>
<dbReference type="EMBL" id="VSSQ01003674">
    <property type="protein sequence ID" value="MPM21824.1"/>
    <property type="molecule type" value="Genomic_DNA"/>
</dbReference>
<comment type="pathway">
    <text evidence="2">Cell wall biogenesis; peptidoglycan biosynthesis.</text>
</comment>
<evidence type="ECO:0000256" key="3">
    <source>
        <dbReference type="ARBA" id="ARBA00007164"/>
    </source>
</evidence>
<evidence type="ECO:0000313" key="15">
    <source>
        <dbReference type="EMBL" id="MPM21824.1"/>
    </source>
</evidence>
<evidence type="ECO:0000256" key="4">
    <source>
        <dbReference type="ARBA" id="ARBA00012448"/>
    </source>
</evidence>
<dbReference type="Gene3D" id="2.60.410.10">
    <property type="entry name" value="D-Ala-D-Ala carboxypeptidase, C-terminal domain"/>
    <property type="match status" value="1"/>
</dbReference>
<dbReference type="Pfam" id="PF07943">
    <property type="entry name" value="PBP5_C"/>
    <property type="match status" value="1"/>
</dbReference>
<dbReference type="InterPro" id="IPR012907">
    <property type="entry name" value="Peptidase_S11_C"/>
</dbReference>
<evidence type="ECO:0000256" key="5">
    <source>
        <dbReference type="ARBA" id="ARBA00022645"/>
    </source>
</evidence>
<keyword evidence="13" id="KW-0812">Transmembrane</keyword>
<comment type="caution">
    <text evidence="15">The sequence shown here is derived from an EMBL/GenBank/DDBJ whole genome shotgun (WGS) entry which is preliminary data.</text>
</comment>
<dbReference type="EC" id="3.4.16.4" evidence="4"/>
<dbReference type="InterPro" id="IPR037167">
    <property type="entry name" value="Peptidase_S11_C_sf"/>
</dbReference>
<dbReference type="SUPFAM" id="SSF56601">
    <property type="entry name" value="beta-lactamase/transpeptidase-like"/>
    <property type="match status" value="1"/>
</dbReference>
<keyword evidence="5 15" id="KW-0121">Carboxypeptidase</keyword>
<accession>A0A644Y6T2</accession>
<keyword evidence="9" id="KW-0133">Cell shape</keyword>
<feature type="domain" description="Peptidase S11 D-Ala-D-Ala carboxypeptidase A C-terminal" evidence="14">
    <location>
        <begin position="291"/>
        <end position="383"/>
    </location>
</feature>
<evidence type="ECO:0000256" key="2">
    <source>
        <dbReference type="ARBA" id="ARBA00004752"/>
    </source>
</evidence>
<dbReference type="InterPro" id="IPR001967">
    <property type="entry name" value="Peptidase_S11_N"/>
</dbReference>
<dbReference type="PRINTS" id="PR00725">
    <property type="entry name" value="DADACBPTASE1"/>
</dbReference>
<sequence>MRRLISIAAAITLLLTLTLTAGAASELPQLHCEAALVVAPETGFVLYSKNDLAKRSPSSLVKIMTALVVLENVDDLTAEVTVSPGAVANLKGLATSSLKEGEVMSVTNLLYCLLLNSGADAANALAEYTAGSIPDFVAMMNTRAGELGMTDTQFANPHGGDDASQYTTAADLAKLAVAAMKNQQLKDIVEIQYKRIPKTNKTNVDRYYFSNNALVISSTERRKTEDYYYRYANGLMTGYSAAAGYNLLASSKKDGLTLITVVLGATRDETSKEKYSYTDAIALMNWGYGNFKLAQLLTKLEPVTEAPVTLSSTTDSVTLVAPDAYTAIIPADVEPSAMSREVTVDSPLEAPLAKGEAVGEIVFSYDGLEYGRSPLVSQSEIERSFLLFALARISGFLVGPWLYASVGGLLFLGGLYAYLTVRMNKRRKSGGKYRG</sequence>
<organism evidence="15">
    <name type="scientific">bioreactor metagenome</name>
    <dbReference type="NCBI Taxonomy" id="1076179"/>
    <lineage>
        <taxon>unclassified sequences</taxon>
        <taxon>metagenomes</taxon>
        <taxon>ecological metagenomes</taxon>
    </lineage>
</organism>
<proteinExistence type="inferred from homology"/>
<evidence type="ECO:0000256" key="8">
    <source>
        <dbReference type="ARBA" id="ARBA00022801"/>
    </source>
</evidence>
<evidence type="ECO:0000256" key="9">
    <source>
        <dbReference type="ARBA" id="ARBA00022960"/>
    </source>
</evidence>
<evidence type="ECO:0000256" key="7">
    <source>
        <dbReference type="ARBA" id="ARBA00022729"/>
    </source>
</evidence>
<dbReference type="PANTHER" id="PTHR21581">
    <property type="entry name" value="D-ALANYL-D-ALANINE CARBOXYPEPTIDASE"/>
    <property type="match status" value="1"/>
</dbReference>
<comment type="catalytic activity">
    <reaction evidence="12">
        <text>Preferential cleavage: (Ac)2-L-Lys-D-Ala-|-D-Ala. Also transpeptidation of peptidyl-alanyl moieties that are N-acyl substituents of D-alanine.</text>
        <dbReference type="EC" id="3.4.16.4"/>
    </reaction>
</comment>
<feature type="transmembrane region" description="Helical" evidence="13">
    <location>
        <begin position="401"/>
        <end position="419"/>
    </location>
</feature>
<dbReference type="InterPro" id="IPR018044">
    <property type="entry name" value="Peptidase_S11"/>
</dbReference>
<name>A0A644Y6T2_9ZZZZ</name>
<keyword evidence="8 15" id="KW-0378">Hydrolase</keyword>
<dbReference type="GO" id="GO:0071555">
    <property type="term" value="P:cell wall organization"/>
    <property type="evidence" value="ECO:0007669"/>
    <property type="project" value="UniProtKB-KW"/>
</dbReference>
<evidence type="ECO:0000256" key="10">
    <source>
        <dbReference type="ARBA" id="ARBA00022984"/>
    </source>
</evidence>
<evidence type="ECO:0000256" key="13">
    <source>
        <dbReference type="SAM" id="Phobius"/>
    </source>
</evidence>
<reference evidence="15" key="1">
    <citation type="submission" date="2019-08" db="EMBL/GenBank/DDBJ databases">
        <authorList>
            <person name="Kucharzyk K."/>
            <person name="Murdoch R.W."/>
            <person name="Higgins S."/>
            <person name="Loffler F."/>
        </authorList>
    </citation>
    <scope>NUCLEOTIDE SEQUENCE</scope>
</reference>